<evidence type="ECO:0008006" key="3">
    <source>
        <dbReference type="Google" id="ProtNLM"/>
    </source>
</evidence>
<dbReference type="OrthoDB" id="7977346at2"/>
<name>A0A399RCF1_9PROT</name>
<proteinExistence type="predicted"/>
<dbReference type="AlphaFoldDB" id="A0A399RCF1"/>
<evidence type="ECO:0000313" key="2">
    <source>
        <dbReference type="Proteomes" id="UP000266385"/>
    </source>
</evidence>
<dbReference type="Gene3D" id="2.60.120.650">
    <property type="entry name" value="Cupin"/>
    <property type="match status" value="1"/>
</dbReference>
<organism evidence="1 2">
    <name type="scientific">Henriciella mobilis</name>
    <dbReference type="NCBI Taxonomy" id="2305467"/>
    <lineage>
        <taxon>Bacteria</taxon>
        <taxon>Pseudomonadati</taxon>
        <taxon>Pseudomonadota</taxon>
        <taxon>Alphaproteobacteria</taxon>
        <taxon>Hyphomonadales</taxon>
        <taxon>Hyphomonadaceae</taxon>
        <taxon>Henriciella</taxon>
    </lineage>
</organism>
<keyword evidence="2" id="KW-1185">Reference proteome</keyword>
<accession>A0A399RCF1</accession>
<evidence type="ECO:0000313" key="1">
    <source>
        <dbReference type="EMBL" id="RIJ28264.1"/>
    </source>
</evidence>
<protein>
    <recommendedName>
        <fullName evidence="3">JmjC domain-containing protein</fullName>
    </recommendedName>
</protein>
<comment type="caution">
    <text evidence="1">The sequence shown here is derived from an EMBL/GenBank/DDBJ whole genome shotgun (WGS) entry which is preliminary data.</text>
</comment>
<gene>
    <name evidence="1" type="ORF">D1223_12750</name>
</gene>
<dbReference type="Proteomes" id="UP000266385">
    <property type="component" value="Unassembled WGS sequence"/>
</dbReference>
<dbReference type="RefSeq" id="WP_119376799.1">
    <property type="nucleotide sequence ID" value="NZ_QWFX01000013.1"/>
</dbReference>
<reference evidence="1 2" key="1">
    <citation type="submission" date="2018-08" db="EMBL/GenBank/DDBJ databases">
        <title>Henriciella mobilis sp. nov., isolated from seawater.</title>
        <authorList>
            <person name="Cheng H."/>
            <person name="Wu Y.-H."/>
            <person name="Xu X.-W."/>
            <person name="Guo L.-L."/>
        </authorList>
    </citation>
    <scope>NUCLEOTIDE SEQUENCE [LARGE SCALE GENOMIC DNA]</scope>
    <source>
        <strain evidence="1 2">JN25</strain>
    </source>
</reference>
<dbReference type="EMBL" id="QWFX01000013">
    <property type="protein sequence ID" value="RIJ28264.1"/>
    <property type="molecule type" value="Genomic_DNA"/>
</dbReference>
<dbReference type="SUPFAM" id="SSF51197">
    <property type="entry name" value="Clavaminate synthase-like"/>
    <property type="match status" value="1"/>
</dbReference>
<sequence>MAIDWQNEIKTSFGKTLISASHTLDRSPSFCDASLAALLDAYPRDQLGIWTFAAHGEGEEAPIRGVAPDLSGEDLLKAVREGRIWLNLRATNQLVEDYAPIADQIFNGLQAATGRKIFKRDMGVLISSPGINVHYHLDIPVVALFQIRGEKTVWVYPATDRYAPNEKLEAIVLRQQEEGLAFRSEFETEAKKVLLKPGMAITWPQTAPHRVQNGDMLNVSLSCEFMTVPALLRANALYTNGRLRRDFGAHPGRPDTVSPSVIGKAALARLLKQSERKPVGRTPTPASFIVDPEAPGCTRPLAVEANLS</sequence>